<sequence>MGVLDQLACALDRNDEQPNIALAEQLVAQRDHAAIATLADALQNAGKAVANDAIKVLYEIGYRAPELIAPHAGAFLSRLDAGANRQVWGALKALETLAPLEPRLLSEHLDTILAAADAGSVIAKDATMGILAGLARSGQYKKAAPIMLDRIETAPVNQLPAYAEIAASVVAGPERARLLAILERRVTSVAQPAKQKRIAKVVRSLSR</sequence>
<proteinExistence type="predicted"/>
<evidence type="ECO:0000313" key="2">
    <source>
        <dbReference type="Proteomes" id="UP001163882"/>
    </source>
</evidence>
<reference evidence="1" key="1">
    <citation type="submission" date="2022-10" db="EMBL/GenBank/DDBJ databases">
        <title>YIM 151497 complete genome.</title>
        <authorList>
            <person name="Chen X."/>
        </authorList>
    </citation>
    <scope>NUCLEOTIDE SEQUENCE</scope>
    <source>
        <strain evidence="1">YIM 151497</strain>
    </source>
</reference>
<dbReference type="EMBL" id="CP107716">
    <property type="protein sequence ID" value="UYQ72741.1"/>
    <property type="molecule type" value="Genomic_DNA"/>
</dbReference>
<dbReference type="SUPFAM" id="SSF48371">
    <property type="entry name" value="ARM repeat"/>
    <property type="match status" value="1"/>
</dbReference>
<organism evidence="1 2">
    <name type="scientific">Pelagibacterium flavum</name>
    <dbReference type="NCBI Taxonomy" id="2984530"/>
    <lineage>
        <taxon>Bacteria</taxon>
        <taxon>Pseudomonadati</taxon>
        <taxon>Pseudomonadota</taxon>
        <taxon>Alphaproteobacteria</taxon>
        <taxon>Hyphomicrobiales</taxon>
        <taxon>Devosiaceae</taxon>
        <taxon>Pelagibacterium</taxon>
    </lineage>
</organism>
<evidence type="ECO:0000313" key="1">
    <source>
        <dbReference type="EMBL" id="UYQ72741.1"/>
    </source>
</evidence>
<dbReference type="Gene3D" id="1.25.10.10">
    <property type="entry name" value="Leucine-rich Repeat Variant"/>
    <property type="match status" value="1"/>
</dbReference>
<dbReference type="InterPro" id="IPR011989">
    <property type="entry name" value="ARM-like"/>
</dbReference>
<gene>
    <name evidence="1" type="ORF">OF122_02890</name>
</gene>
<keyword evidence="2" id="KW-1185">Reference proteome</keyword>
<protein>
    <recommendedName>
        <fullName evidence="3">HEAT repeat domain-containing protein</fullName>
    </recommendedName>
</protein>
<evidence type="ECO:0008006" key="3">
    <source>
        <dbReference type="Google" id="ProtNLM"/>
    </source>
</evidence>
<dbReference type="Proteomes" id="UP001163882">
    <property type="component" value="Chromosome"/>
</dbReference>
<name>A0ABY6IQ63_9HYPH</name>
<dbReference type="RefSeq" id="WP_264226348.1">
    <property type="nucleotide sequence ID" value="NZ_CP107716.1"/>
</dbReference>
<accession>A0ABY6IQ63</accession>
<dbReference type="InterPro" id="IPR016024">
    <property type="entry name" value="ARM-type_fold"/>
</dbReference>